<dbReference type="Proteomes" id="UP000278419">
    <property type="component" value="Chromosome"/>
</dbReference>
<protein>
    <submittedName>
        <fullName evidence="3">Glycosyltransferase</fullName>
    </submittedName>
</protein>
<evidence type="ECO:0000259" key="2">
    <source>
        <dbReference type="Pfam" id="PF13439"/>
    </source>
</evidence>
<feature type="domain" description="Glycosyl transferase family 1" evidence="1">
    <location>
        <begin position="181"/>
        <end position="337"/>
    </location>
</feature>
<evidence type="ECO:0000313" key="3">
    <source>
        <dbReference type="EMBL" id="VED97931.1"/>
    </source>
</evidence>
<keyword evidence="3" id="KW-0808">Transferase</keyword>
<dbReference type="GO" id="GO:0016757">
    <property type="term" value="F:glycosyltransferase activity"/>
    <property type="evidence" value="ECO:0007669"/>
    <property type="project" value="InterPro"/>
</dbReference>
<dbReference type="AlphaFoldDB" id="A0A3S5E1S8"/>
<proteinExistence type="predicted"/>
<sequence>MSEILVSRTFLFSKGSIPLWFYFFYLLGIIEDMKVLLYLEGKAVLEKSGIGRALQHQMKALDLAGIPYTTDPSGDYDVVHINTYGPRSLRLLHKAKKQGKKVIMHGHSTKEDFRNSFIGSNFFAATFGKYLAHMYQMADFIITPSEYSKKLIQGYGVTTPIVAVSNGIDLHKYQKDPHKEEVFRKHFHIQEGDKVVVCAGLYFRRKGIEDFVEVARRMPDVRFIWLGSINKWIIPRKIRNLVLFDHPKNVEFPGYFKGAVFEGAMSGSSLFFFPSYEETEGIVVLEALASHQHVVLRDIPVYEGWIDEQSAELGHNVDEFVDSIQKILDGKVDKREAGYKVAQSRSIDDVAYKLVDAYQEVLEM</sequence>
<dbReference type="CDD" id="cd03801">
    <property type="entry name" value="GT4_PimA-like"/>
    <property type="match status" value="1"/>
</dbReference>
<gene>
    <name evidence="3" type="primary">cpoA</name>
    <name evidence="3" type="ORF">NCTC10713_00873</name>
</gene>
<reference evidence="3 4" key="1">
    <citation type="submission" date="2018-12" db="EMBL/GenBank/DDBJ databases">
        <authorList>
            <consortium name="Pathogen Informatics"/>
        </authorList>
    </citation>
    <scope>NUCLEOTIDE SEQUENCE [LARGE SCALE GENOMIC DNA]</scope>
    <source>
        <strain evidence="3 4">NCTC10713</strain>
    </source>
</reference>
<evidence type="ECO:0000259" key="1">
    <source>
        <dbReference type="Pfam" id="PF00534"/>
    </source>
</evidence>
<dbReference type="PANTHER" id="PTHR45947:SF3">
    <property type="entry name" value="SULFOQUINOVOSYL TRANSFERASE SQD2"/>
    <property type="match status" value="1"/>
</dbReference>
<dbReference type="Gene3D" id="3.40.50.2000">
    <property type="entry name" value="Glycogen Phosphorylase B"/>
    <property type="match status" value="2"/>
</dbReference>
<dbReference type="Pfam" id="PF13439">
    <property type="entry name" value="Glyco_transf_4"/>
    <property type="match status" value="1"/>
</dbReference>
<accession>A0A3S5E1S8</accession>
<name>A0A3S5E1S8_STRAP</name>
<dbReference type="PANTHER" id="PTHR45947">
    <property type="entry name" value="SULFOQUINOVOSYL TRANSFERASE SQD2"/>
    <property type="match status" value="1"/>
</dbReference>
<dbReference type="SUPFAM" id="SSF53756">
    <property type="entry name" value="UDP-Glycosyltransferase/glycogen phosphorylase"/>
    <property type="match status" value="1"/>
</dbReference>
<dbReference type="InterPro" id="IPR028098">
    <property type="entry name" value="Glyco_trans_4-like_N"/>
</dbReference>
<organism evidence="3 4">
    <name type="scientific">Streptococcus anginosus</name>
    <dbReference type="NCBI Taxonomy" id="1328"/>
    <lineage>
        <taxon>Bacteria</taxon>
        <taxon>Bacillati</taxon>
        <taxon>Bacillota</taxon>
        <taxon>Bacilli</taxon>
        <taxon>Lactobacillales</taxon>
        <taxon>Streptococcaceae</taxon>
        <taxon>Streptococcus</taxon>
        <taxon>Streptococcus anginosus group</taxon>
    </lineage>
</organism>
<dbReference type="Pfam" id="PF00534">
    <property type="entry name" value="Glycos_transf_1"/>
    <property type="match status" value="1"/>
</dbReference>
<dbReference type="InterPro" id="IPR050194">
    <property type="entry name" value="Glycosyltransferase_grp1"/>
</dbReference>
<dbReference type="EMBL" id="LR134283">
    <property type="protein sequence ID" value="VED97931.1"/>
    <property type="molecule type" value="Genomic_DNA"/>
</dbReference>
<dbReference type="InterPro" id="IPR001296">
    <property type="entry name" value="Glyco_trans_1"/>
</dbReference>
<evidence type="ECO:0000313" key="4">
    <source>
        <dbReference type="Proteomes" id="UP000278419"/>
    </source>
</evidence>
<feature type="domain" description="Glycosyltransferase subfamily 4-like N-terminal" evidence="2">
    <location>
        <begin position="75"/>
        <end position="171"/>
    </location>
</feature>